<reference evidence="6" key="2">
    <citation type="journal article" date="2022" name="Res Sq">
        <title>Comparative Genomics Reveals Insights into the Divergent Evolution of Astigmatic Mites and Household Pest Adaptations.</title>
        <authorList>
            <person name="Xiong Q."/>
            <person name="Wan A.T.-Y."/>
            <person name="Liu X.-Y."/>
            <person name="Fung C.S.-H."/>
            <person name="Xiao X."/>
            <person name="Malainual N."/>
            <person name="Hou J."/>
            <person name="Wang L."/>
            <person name="Wang M."/>
            <person name="Yang K."/>
            <person name="Cui Y."/>
            <person name="Leung E."/>
            <person name="Nong W."/>
            <person name="Shin S.-K."/>
            <person name="Au S."/>
            <person name="Jeong K.Y."/>
            <person name="Chew F.T."/>
            <person name="Hui J."/>
            <person name="Leung T.F."/>
            <person name="Tungtrongchitr A."/>
            <person name="Zhong N."/>
            <person name="Liu Z."/>
            <person name="Tsui S."/>
        </authorList>
    </citation>
    <scope>NUCLEOTIDE SEQUENCE</scope>
    <source>
        <strain evidence="6">Derf</strain>
        <tissue evidence="6">Whole organism</tissue>
    </source>
</reference>
<evidence type="ECO:0000313" key="6">
    <source>
        <dbReference type="EMBL" id="KAH9529049.1"/>
    </source>
</evidence>
<comment type="caution">
    <text evidence="6">The sequence shown here is derived from an EMBL/GenBank/DDBJ whole genome shotgun (WGS) entry which is preliminary data.</text>
</comment>
<keyword evidence="4" id="KW-0812">Transmembrane</keyword>
<dbReference type="GO" id="GO:0016787">
    <property type="term" value="F:hydrolase activity"/>
    <property type="evidence" value="ECO:0007669"/>
    <property type="project" value="TreeGrafter"/>
</dbReference>
<dbReference type="Gene3D" id="2.120.10.30">
    <property type="entry name" value="TolB, C-terminal domain"/>
    <property type="match status" value="1"/>
</dbReference>
<keyword evidence="3" id="KW-0325">Glycoprotein</keyword>
<reference evidence="6" key="1">
    <citation type="submission" date="2013-05" db="EMBL/GenBank/DDBJ databases">
        <authorList>
            <person name="Yim A.K.Y."/>
            <person name="Chan T.F."/>
            <person name="Ji K.M."/>
            <person name="Liu X.Y."/>
            <person name="Zhou J.W."/>
            <person name="Li R.Q."/>
            <person name="Yang K.Y."/>
            <person name="Li J."/>
            <person name="Li M."/>
            <person name="Law P.T.W."/>
            <person name="Wu Y.L."/>
            <person name="Cai Z.L."/>
            <person name="Qin H."/>
            <person name="Bao Y."/>
            <person name="Leung R.K.K."/>
            <person name="Ng P.K.S."/>
            <person name="Zou J."/>
            <person name="Zhong X.J."/>
            <person name="Ran P.X."/>
            <person name="Zhong N.S."/>
            <person name="Liu Z.G."/>
            <person name="Tsui S.K.W."/>
        </authorList>
    </citation>
    <scope>NUCLEOTIDE SEQUENCE</scope>
    <source>
        <strain evidence="6">Derf</strain>
        <tissue evidence="6">Whole organism</tissue>
    </source>
</reference>
<protein>
    <recommendedName>
        <fullName evidence="5">Strictosidine synthase conserved region domain-containing protein</fullName>
    </recommendedName>
</protein>
<accession>A0A922IG95</accession>
<feature type="domain" description="Strictosidine synthase conserved region" evidence="5">
    <location>
        <begin position="190"/>
        <end position="268"/>
    </location>
</feature>
<dbReference type="EMBL" id="ASGP02000001">
    <property type="protein sequence ID" value="KAH9529049.1"/>
    <property type="molecule type" value="Genomic_DNA"/>
</dbReference>
<evidence type="ECO:0000256" key="4">
    <source>
        <dbReference type="SAM" id="Phobius"/>
    </source>
</evidence>
<dbReference type="InterPro" id="IPR018119">
    <property type="entry name" value="Strictosidine_synth_cons-reg"/>
</dbReference>
<sequence>MILNTIIQILLCICLIASIIMFMPGSILLDVRPKIYPAQLPVSLEKFDRLEDLKVDEFIRINLDNNNTVPESIAMYQGHLVTGSADGTLYLIKQNDNTVQPLVKIIDDKTIAKHGHHLPIILGMQFDSKGVLFAVVLNYGIYKVEGIFKITTKMNIKVSEVLSVEQTQTSTGVLSQFLDDIAIEERPNGEHVLYITDLSTRYDFSQVALSLLSVDYSGRLLRYDMAENRLDILANSLLCPNGIVLLPDKSALLFTDFSKSVNKYWLRGSNSGKLEKIITNLPAELDNIRPSINGKTYWLAMSNPRAIKKPSEFDYFLKKPWLRTLILRTLHLVGMIFDIVNQIIPSVDFIGKLANDLQTVQGIHPLSELHISNGGMMIEFDSDGKIYQSIYTHDEKLKLMSEVREIPSKRSGQRTLYIGSWMLPYVRKLVISTEPSKRKTFK</sequence>
<keyword evidence="7" id="KW-1185">Reference proteome</keyword>
<proteinExistence type="inferred from homology"/>
<name>A0A922IG95_DERFA</name>
<evidence type="ECO:0000256" key="1">
    <source>
        <dbReference type="ARBA" id="ARBA00009191"/>
    </source>
</evidence>
<dbReference type="PANTHER" id="PTHR10426">
    <property type="entry name" value="STRICTOSIDINE SYNTHASE-RELATED"/>
    <property type="match status" value="1"/>
</dbReference>
<evidence type="ECO:0000313" key="7">
    <source>
        <dbReference type="Proteomes" id="UP000790347"/>
    </source>
</evidence>
<evidence type="ECO:0000259" key="5">
    <source>
        <dbReference type="Pfam" id="PF03088"/>
    </source>
</evidence>
<dbReference type="OrthoDB" id="5307922at2759"/>
<dbReference type="SUPFAM" id="SSF63829">
    <property type="entry name" value="Calcium-dependent phosphotriesterase"/>
    <property type="match status" value="1"/>
</dbReference>
<dbReference type="PANTHER" id="PTHR10426:SF88">
    <property type="entry name" value="ADIPOCYTE PLASMA MEMBRANE-ASSOCIATED PROTEIN HEMOMUCIN-RELATED"/>
    <property type="match status" value="1"/>
</dbReference>
<gene>
    <name evidence="6" type="ORF">DERF_002958</name>
</gene>
<keyword evidence="2" id="KW-0597">Phosphoprotein</keyword>
<evidence type="ECO:0000256" key="3">
    <source>
        <dbReference type="ARBA" id="ARBA00023180"/>
    </source>
</evidence>
<organism evidence="6 7">
    <name type="scientific">Dermatophagoides farinae</name>
    <name type="common">American house dust mite</name>
    <dbReference type="NCBI Taxonomy" id="6954"/>
    <lineage>
        <taxon>Eukaryota</taxon>
        <taxon>Metazoa</taxon>
        <taxon>Ecdysozoa</taxon>
        <taxon>Arthropoda</taxon>
        <taxon>Chelicerata</taxon>
        <taxon>Arachnida</taxon>
        <taxon>Acari</taxon>
        <taxon>Acariformes</taxon>
        <taxon>Sarcoptiformes</taxon>
        <taxon>Astigmata</taxon>
        <taxon>Psoroptidia</taxon>
        <taxon>Analgoidea</taxon>
        <taxon>Pyroglyphidae</taxon>
        <taxon>Dermatophagoidinae</taxon>
        <taxon>Dermatophagoides</taxon>
    </lineage>
</organism>
<dbReference type="InterPro" id="IPR011042">
    <property type="entry name" value="6-blade_b-propeller_TolB-like"/>
</dbReference>
<feature type="transmembrane region" description="Helical" evidence="4">
    <location>
        <begin position="6"/>
        <end position="29"/>
    </location>
</feature>
<evidence type="ECO:0000256" key="2">
    <source>
        <dbReference type="ARBA" id="ARBA00022553"/>
    </source>
</evidence>
<dbReference type="Pfam" id="PF03088">
    <property type="entry name" value="Str_synth"/>
    <property type="match status" value="1"/>
</dbReference>
<keyword evidence="4" id="KW-1133">Transmembrane helix</keyword>
<keyword evidence="4" id="KW-0472">Membrane</keyword>
<dbReference type="AlphaFoldDB" id="A0A922IG95"/>
<dbReference type="Proteomes" id="UP000790347">
    <property type="component" value="Unassembled WGS sequence"/>
</dbReference>
<comment type="similarity">
    <text evidence="1">Belongs to the strictosidine synthase family.</text>
</comment>